<dbReference type="STRING" id="1229662.W3WR56"/>
<dbReference type="Pfam" id="PF00067">
    <property type="entry name" value="p450"/>
    <property type="match status" value="1"/>
</dbReference>
<evidence type="ECO:0000256" key="2">
    <source>
        <dbReference type="ARBA" id="ARBA00010617"/>
    </source>
</evidence>
<evidence type="ECO:0000313" key="8">
    <source>
        <dbReference type="EMBL" id="ETS75296.1"/>
    </source>
</evidence>
<dbReference type="GO" id="GO:0004497">
    <property type="term" value="F:monooxygenase activity"/>
    <property type="evidence" value="ECO:0007669"/>
    <property type="project" value="UniProtKB-KW"/>
</dbReference>
<evidence type="ECO:0000256" key="7">
    <source>
        <dbReference type="PIRSR" id="PIRSR602403-1"/>
    </source>
</evidence>
<dbReference type="InterPro" id="IPR050121">
    <property type="entry name" value="Cytochrome_P450_monoxygenase"/>
</dbReference>
<proteinExistence type="inferred from homology"/>
<keyword evidence="6" id="KW-0560">Oxidoreductase</keyword>
<dbReference type="HOGENOM" id="CLU_001570_14_2_1"/>
<evidence type="ECO:0000256" key="6">
    <source>
        <dbReference type="ARBA" id="ARBA00023033"/>
    </source>
</evidence>
<dbReference type="GO" id="GO:0005506">
    <property type="term" value="F:iron ion binding"/>
    <property type="evidence" value="ECO:0007669"/>
    <property type="project" value="InterPro"/>
</dbReference>
<reference evidence="9" key="1">
    <citation type="journal article" date="2015" name="BMC Genomics">
        <title>Genomic and transcriptomic analysis of the endophytic fungus Pestalotiopsis fici reveals its lifestyle and high potential for synthesis of natural products.</title>
        <authorList>
            <person name="Wang X."/>
            <person name="Zhang X."/>
            <person name="Liu L."/>
            <person name="Xiang M."/>
            <person name="Wang W."/>
            <person name="Sun X."/>
            <person name="Che Y."/>
            <person name="Guo L."/>
            <person name="Liu G."/>
            <person name="Guo L."/>
            <person name="Wang C."/>
            <person name="Yin W.B."/>
            <person name="Stadler M."/>
            <person name="Zhang X."/>
            <person name="Liu X."/>
        </authorList>
    </citation>
    <scope>NUCLEOTIDE SEQUENCE [LARGE SCALE GENOMIC DNA]</scope>
    <source>
        <strain evidence="9">W106-1 / CGMCC3.15140</strain>
    </source>
</reference>
<dbReference type="GeneID" id="19277253"/>
<dbReference type="OrthoDB" id="1470350at2759"/>
<feature type="binding site" description="axial binding residue" evidence="7">
    <location>
        <position position="461"/>
    </location>
    <ligand>
        <name>heme</name>
        <dbReference type="ChEBI" id="CHEBI:30413"/>
    </ligand>
    <ligandPart>
        <name>Fe</name>
        <dbReference type="ChEBI" id="CHEBI:18248"/>
    </ligandPart>
</feature>
<dbReference type="PANTHER" id="PTHR24305:SF166">
    <property type="entry name" value="CYTOCHROME P450 12A4, MITOCHONDRIAL-RELATED"/>
    <property type="match status" value="1"/>
</dbReference>
<dbReference type="SUPFAM" id="SSF48264">
    <property type="entry name" value="Cytochrome P450"/>
    <property type="match status" value="1"/>
</dbReference>
<dbReference type="KEGG" id="pfy:PFICI_12240"/>
<protein>
    <submittedName>
        <fullName evidence="8">Uncharacterized protein</fullName>
    </submittedName>
</protein>
<comment type="cofactor">
    <cofactor evidence="1 7">
        <name>heme</name>
        <dbReference type="ChEBI" id="CHEBI:30413"/>
    </cofactor>
</comment>
<name>W3WR56_PESFW</name>
<dbReference type="RefSeq" id="XP_007839012.1">
    <property type="nucleotide sequence ID" value="XM_007840821.1"/>
</dbReference>
<keyword evidence="3 7" id="KW-0349">Heme</keyword>
<evidence type="ECO:0000256" key="5">
    <source>
        <dbReference type="ARBA" id="ARBA00023004"/>
    </source>
</evidence>
<keyword evidence="4 7" id="KW-0479">Metal-binding</keyword>
<dbReference type="InterPro" id="IPR036396">
    <property type="entry name" value="Cyt_P450_sf"/>
</dbReference>
<comment type="similarity">
    <text evidence="2">Belongs to the cytochrome P450 family.</text>
</comment>
<dbReference type="GO" id="GO:0020037">
    <property type="term" value="F:heme binding"/>
    <property type="evidence" value="ECO:0007669"/>
    <property type="project" value="InterPro"/>
</dbReference>
<accession>W3WR56</accession>
<organism evidence="8 9">
    <name type="scientific">Pestalotiopsis fici (strain W106-1 / CGMCC3.15140)</name>
    <dbReference type="NCBI Taxonomy" id="1229662"/>
    <lineage>
        <taxon>Eukaryota</taxon>
        <taxon>Fungi</taxon>
        <taxon>Dikarya</taxon>
        <taxon>Ascomycota</taxon>
        <taxon>Pezizomycotina</taxon>
        <taxon>Sordariomycetes</taxon>
        <taxon>Xylariomycetidae</taxon>
        <taxon>Amphisphaeriales</taxon>
        <taxon>Sporocadaceae</taxon>
        <taxon>Pestalotiopsis</taxon>
    </lineage>
</organism>
<evidence type="ECO:0000313" key="9">
    <source>
        <dbReference type="Proteomes" id="UP000030651"/>
    </source>
</evidence>
<dbReference type="Gene3D" id="1.10.630.10">
    <property type="entry name" value="Cytochrome P450"/>
    <property type="match status" value="1"/>
</dbReference>
<dbReference type="eggNOG" id="KOG0158">
    <property type="taxonomic scope" value="Eukaryota"/>
</dbReference>
<evidence type="ECO:0000256" key="4">
    <source>
        <dbReference type="ARBA" id="ARBA00022723"/>
    </source>
</evidence>
<gene>
    <name evidence="8" type="ORF">PFICI_12240</name>
</gene>
<dbReference type="PRINTS" id="PR00465">
    <property type="entry name" value="EP450IV"/>
</dbReference>
<dbReference type="AlphaFoldDB" id="W3WR56"/>
<keyword evidence="9" id="KW-1185">Reference proteome</keyword>
<dbReference type="InterPro" id="IPR001128">
    <property type="entry name" value="Cyt_P450"/>
</dbReference>
<dbReference type="InParanoid" id="W3WR56"/>
<keyword evidence="6" id="KW-0503">Monooxygenase</keyword>
<keyword evidence="5 7" id="KW-0408">Iron</keyword>
<evidence type="ECO:0000256" key="3">
    <source>
        <dbReference type="ARBA" id="ARBA00022617"/>
    </source>
</evidence>
<evidence type="ECO:0000256" key="1">
    <source>
        <dbReference type="ARBA" id="ARBA00001971"/>
    </source>
</evidence>
<dbReference type="GO" id="GO:0016705">
    <property type="term" value="F:oxidoreductase activity, acting on paired donors, with incorporation or reduction of molecular oxygen"/>
    <property type="evidence" value="ECO:0007669"/>
    <property type="project" value="InterPro"/>
</dbReference>
<dbReference type="InterPro" id="IPR002403">
    <property type="entry name" value="Cyt_P450_E_grp-IV"/>
</dbReference>
<dbReference type="Proteomes" id="UP000030651">
    <property type="component" value="Unassembled WGS sequence"/>
</dbReference>
<dbReference type="EMBL" id="KI912118">
    <property type="protein sequence ID" value="ETS75296.1"/>
    <property type="molecule type" value="Genomic_DNA"/>
</dbReference>
<sequence>MLATSVAPVLGALALWWVFRPWVQQAAFSPLAKLPTVHWSCSWSPLWVLYLRYSGRELEVMHEAHQKLGPVLRVGPRDVSVSCYNDGVRTIYGGGMDKPDYYDYYQYHDVENSFSTLLRGDHAVRRRRVAGVYTKTFVQNSPHLAVLSQKIIDGRLLPLMADLAKKGETFCMLRLTWALSFDLITSFIFGLEAGSNFLADVSKIDKITDAYDNRYPHETFWKKETPLLHKALASCGLSPLGARNTKYQNAKKFLEAFTLNFCHRADAVLKRGKNVTKESGNYPMVFAAMRNAVDKEYPNLSEKAKMTIIASEMFDHLSSAHEVFGLVQAYTLRFVAQNGGAQSRLREEFLGNQADQPYSPQSASTLGGLPYLSAVINESFRLRPTGTPLPRITPQGKTTRLGGYEGIPGGVRVNTYQWFLHRDPRIWNASEDWIPERWLKETGGQGKDQVLWPFCSGPRMCVGNHLTDYLMRQIMSSMMTNFELRNQYTELLDREDIGTAKDRIPMVIKALS</sequence>
<dbReference type="PANTHER" id="PTHR24305">
    <property type="entry name" value="CYTOCHROME P450"/>
    <property type="match status" value="1"/>
</dbReference>